<evidence type="ECO:0000256" key="2">
    <source>
        <dbReference type="ARBA" id="ARBA00023002"/>
    </source>
</evidence>
<organism evidence="3 4">
    <name type="scientific">Actinomadura napierensis</name>
    <dbReference type="NCBI Taxonomy" id="267854"/>
    <lineage>
        <taxon>Bacteria</taxon>
        <taxon>Bacillati</taxon>
        <taxon>Actinomycetota</taxon>
        <taxon>Actinomycetes</taxon>
        <taxon>Streptosporangiales</taxon>
        <taxon>Thermomonosporaceae</taxon>
        <taxon>Actinomadura</taxon>
    </lineage>
</organism>
<accession>A0ABN3A300</accession>
<evidence type="ECO:0008006" key="5">
    <source>
        <dbReference type="Google" id="ProtNLM"/>
    </source>
</evidence>
<comment type="similarity">
    <text evidence="1">Belongs to the short-chain dehydrogenases/reductases (SDR) family.</text>
</comment>
<comment type="caution">
    <text evidence="3">The sequence shown here is derived from an EMBL/GenBank/DDBJ whole genome shotgun (WGS) entry which is preliminary data.</text>
</comment>
<keyword evidence="4" id="KW-1185">Reference proteome</keyword>
<evidence type="ECO:0000313" key="4">
    <source>
        <dbReference type="Proteomes" id="UP001501020"/>
    </source>
</evidence>
<name>A0ABN3A300_9ACTN</name>
<proteinExistence type="inferred from homology"/>
<dbReference type="CDD" id="cd05233">
    <property type="entry name" value="SDR_c"/>
    <property type="match status" value="1"/>
</dbReference>
<dbReference type="PANTHER" id="PTHR44196">
    <property type="entry name" value="DEHYDROGENASE/REDUCTASE SDR FAMILY MEMBER 7B"/>
    <property type="match status" value="1"/>
</dbReference>
<dbReference type="PANTHER" id="PTHR44196:SF1">
    <property type="entry name" value="DEHYDROGENASE_REDUCTASE SDR FAMILY MEMBER 7B"/>
    <property type="match status" value="1"/>
</dbReference>
<dbReference type="SUPFAM" id="SSF51735">
    <property type="entry name" value="NAD(P)-binding Rossmann-fold domains"/>
    <property type="match status" value="1"/>
</dbReference>
<dbReference type="InterPro" id="IPR002347">
    <property type="entry name" value="SDR_fam"/>
</dbReference>
<dbReference type="Gene3D" id="3.40.50.720">
    <property type="entry name" value="NAD(P)-binding Rossmann-like Domain"/>
    <property type="match status" value="2"/>
</dbReference>
<evidence type="ECO:0000256" key="1">
    <source>
        <dbReference type="ARBA" id="ARBA00006484"/>
    </source>
</evidence>
<sequence>MNGFRPRDARVVITGAGGGIGRATAMLFAQHGARVVCVDIDGDTAAATASDCRSKGATADSRPCDVSDAAAVVALSRCLRADWSACGVGVSVICPGVINTPIPTRVRLVGPLAGSRDRAVQAFRRGHSPDLVARAILGGVRRNGRLVPVGVESTVAYRLHPLVPASLRELLARAGSRR</sequence>
<dbReference type="Proteomes" id="UP001501020">
    <property type="component" value="Unassembled WGS sequence"/>
</dbReference>
<protein>
    <recommendedName>
        <fullName evidence="5">SDR family NAD(P)-dependent oxidoreductase</fullName>
    </recommendedName>
</protein>
<reference evidence="3 4" key="1">
    <citation type="journal article" date="2019" name="Int. J. Syst. Evol. Microbiol.">
        <title>The Global Catalogue of Microorganisms (GCM) 10K type strain sequencing project: providing services to taxonomists for standard genome sequencing and annotation.</title>
        <authorList>
            <consortium name="The Broad Institute Genomics Platform"/>
            <consortium name="The Broad Institute Genome Sequencing Center for Infectious Disease"/>
            <person name="Wu L."/>
            <person name="Ma J."/>
        </authorList>
    </citation>
    <scope>NUCLEOTIDE SEQUENCE [LARGE SCALE GENOMIC DNA]</scope>
    <source>
        <strain evidence="3 4">JCM 13850</strain>
    </source>
</reference>
<keyword evidence="2" id="KW-0560">Oxidoreductase</keyword>
<dbReference type="Pfam" id="PF00106">
    <property type="entry name" value="adh_short"/>
    <property type="match status" value="1"/>
</dbReference>
<gene>
    <name evidence="3" type="ORF">GCM10009727_58690</name>
</gene>
<dbReference type="InterPro" id="IPR036291">
    <property type="entry name" value="NAD(P)-bd_dom_sf"/>
</dbReference>
<evidence type="ECO:0000313" key="3">
    <source>
        <dbReference type="EMBL" id="GAA2152774.1"/>
    </source>
</evidence>
<dbReference type="EMBL" id="BAAAMR010000060">
    <property type="protein sequence ID" value="GAA2152774.1"/>
    <property type="molecule type" value="Genomic_DNA"/>
</dbReference>